<gene>
    <name evidence="1" type="ORF">N7498_003932</name>
</gene>
<dbReference type="RefSeq" id="XP_058310456.1">
    <property type="nucleotide sequence ID" value="XM_058450994.1"/>
</dbReference>
<evidence type="ECO:0000313" key="2">
    <source>
        <dbReference type="Proteomes" id="UP001150904"/>
    </source>
</evidence>
<reference evidence="1" key="1">
    <citation type="submission" date="2022-12" db="EMBL/GenBank/DDBJ databases">
        <authorList>
            <person name="Petersen C."/>
        </authorList>
    </citation>
    <scope>NUCLEOTIDE SEQUENCE</scope>
    <source>
        <strain evidence="1">IBT 15544</strain>
    </source>
</reference>
<organism evidence="1 2">
    <name type="scientific">Penicillium cinerascens</name>
    <dbReference type="NCBI Taxonomy" id="70096"/>
    <lineage>
        <taxon>Eukaryota</taxon>
        <taxon>Fungi</taxon>
        <taxon>Dikarya</taxon>
        <taxon>Ascomycota</taxon>
        <taxon>Pezizomycotina</taxon>
        <taxon>Eurotiomycetes</taxon>
        <taxon>Eurotiomycetidae</taxon>
        <taxon>Eurotiales</taxon>
        <taxon>Aspergillaceae</taxon>
        <taxon>Penicillium</taxon>
    </lineage>
</organism>
<protein>
    <submittedName>
        <fullName evidence="1">Uncharacterized protein</fullName>
    </submittedName>
</protein>
<comment type="caution">
    <text evidence="1">The sequence shown here is derived from an EMBL/GenBank/DDBJ whole genome shotgun (WGS) entry which is preliminary data.</text>
</comment>
<sequence length="107" mass="12573">MCLYRGIYYHECGHSRFLLHTFCDRLLNQLQRINDPEERQRHAIPFHGSGCEPRVKLKEDRSVDITTRDLVKEWSNVVRWEHNMVEVCRDCGAMGFDGISEIGQLIP</sequence>
<dbReference type="AlphaFoldDB" id="A0A9W9T7M2"/>
<proteinExistence type="predicted"/>
<reference evidence="1" key="2">
    <citation type="journal article" date="2023" name="IMA Fungus">
        <title>Comparative genomic study of the Penicillium genus elucidates a diverse pangenome and 15 lateral gene transfer events.</title>
        <authorList>
            <person name="Petersen C."/>
            <person name="Sorensen T."/>
            <person name="Nielsen M.R."/>
            <person name="Sondergaard T.E."/>
            <person name="Sorensen J.L."/>
            <person name="Fitzpatrick D.A."/>
            <person name="Frisvad J.C."/>
            <person name="Nielsen K.L."/>
        </authorList>
    </citation>
    <scope>NUCLEOTIDE SEQUENCE</scope>
    <source>
        <strain evidence="1">IBT 15544</strain>
    </source>
</reference>
<accession>A0A9W9T7M2</accession>
<dbReference type="GeneID" id="83178295"/>
<dbReference type="OrthoDB" id="4508307at2759"/>
<keyword evidence="2" id="KW-1185">Reference proteome</keyword>
<dbReference type="EMBL" id="JAPQKR010000008">
    <property type="protein sequence ID" value="KAJ5212286.1"/>
    <property type="molecule type" value="Genomic_DNA"/>
</dbReference>
<name>A0A9W9T7M2_9EURO</name>
<dbReference type="Proteomes" id="UP001150904">
    <property type="component" value="Unassembled WGS sequence"/>
</dbReference>
<evidence type="ECO:0000313" key="1">
    <source>
        <dbReference type="EMBL" id="KAJ5212286.1"/>
    </source>
</evidence>